<comment type="caution">
    <text evidence="2">The sequence shown here is derived from an EMBL/GenBank/DDBJ whole genome shotgun (WGS) entry which is preliminary data.</text>
</comment>
<protein>
    <submittedName>
        <fullName evidence="2">Uncharacterized protein</fullName>
    </submittedName>
</protein>
<evidence type="ECO:0000256" key="1">
    <source>
        <dbReference type="SAM" id="MobiDB-lite"/>
    </source>
</evidence>
<dbReference type="Proteomes" id="UP000886998">
    <property type="component" value="Unassembled WGS sequence"/>
</dbReference>
<accession>A0A8X6JFL3</accession>
<proteinExistence type="predicted"/>
<reference evidence="2" key="1">
    <citation type="submission" date="2020-08" db="EMBL/GenBank/DDBJ databases">
        <title>Multicomponent nature underlies the extraordinary mechanical properties of spider dragline silk.</title>
        <authorList>
            <person name="Kono N."/>
            <person name="Nakamura H."/>
            <person name="Mori M."/>
            <person name="Yoshida Y."/>
            <person name="Ohtoshi R."/>
            <person name="Malay A.D."/>
            <person name="Moran D.A.P."/>
            <person name="Tomita M."/>
            <person name="Numata K."/>
            <person name="Arakawa K."/>
        </authorList>
    </citation>
    <scope>NUCLEOTIDE SEQUENCE</scope>
</reference>
<dbReference type="AlphaFoldDB" id="A0A8X6JFL3"/>
<evidence type="ECO:0000313" key="3">
    <source>
        <dbReference type="Proteomes" id="UP000886998"/>
    </source>
</evidence>
<sequence>MCSRQAVPPIGATSWTRRTRSRRSTDGCLTTGSSVTSPTTFTGASTLEQYVFASNPRNLRKKVSVPSFVYSVDKRIALFSQIPSLVLSPAP</sequence>
<evidence type="ECO:0000313" key="2">
    <source>
        <dbReference type="EMBL" id="GFS66507.1"/>
    </source>
</evidence>
<gene>
    <name evidence="2" type="ORF">TNIN_256081</name>
</gene>
<name>A0A8X6JFL3_9ARAC</name>
<organism evidence="2 3">
    <name type="scientific">Trichonephila inaurata madagascariensis</name>
    <dbReference type="NCBI Taxonomy" id="2747483"/>
    <lineage>
        <taxon>Eukaryota</taxon>
        <taxon>Metazoa</taxon>
        <taxon>Ecdysozoa</taxon>
        <taxon>Arthropoda</taxon>
        <taxon>Chelicerata</taxon>
        <taxon>Arachnida</taxon>
        <taxon>Araneae</taxon>
        <taxon>Araneomorphae</taxon>
        <taxon>Entelegynae</taxon>
        <taxon>Araneoidea</taxon>
        <taxon>Nephilidae</taxon>
        <taxon>Trichonephila</taxon>
        <taxon>Trichonephila inaurata</taxon>
    </lineage>
</organism>
<dbReference type="EMBL" id="BMAV01028243">
    <property type="protein sequence ID" value="GFS66507.1"/>
    <property type="molecule type" value="Genomic_DNA"/>
</dbReference>
<keyword evidence="3" id="KW-1185">Reference proteome</keyword>
<feature type="region of interest" description="Disordered" evidence="1">
    <location>
        <begin position="1"/>
        <end position="33"/>
    </location>
</feature>